<proteinExistence type="predicted"/>
<keyword evidence="3" id="KW-0560">Oxidoreductase</keyword>
<evidence type="ECO:0000256" key="1">
    <source>
        <dbReference type="ARBA" id="ARBA00022630"/>
    </source>
</evidence>
<dbReference type="Gene3D" id="3.30.9.10">
    <property type="entry name" value="D-Amino Acid Oxidase, subunit A, domain 2"/>
    <property type="match status" value="1"/>
</dbReference>
<keyword evidence="1" id="KW-0285">Flavoprotein</keyword>
<dbReference type="SUPFAM" id="SSF51905">
    <property type="entry name" value="FAD/NAD(P)-binding domain"/>
    <property type="match status" value="1"/>
</dbReference>
<dbReference type="PANTHER" id="PTHR46865">
    <property type="entry name" value="OXIDOREDUCTASE-RELATED"/>
    <property type="match status" value="1"/>
</dbReference>
<evidence type="ECO:0000259" key="4">
    <source>
        <dbReference type="Pfam" id="PF01494"/>
    </source>
</evidence>
<sequence>MPPLRVLISGASVAGPTLAYWLVRAGCKVTVVERAPSLRRAGQGLDVRDTARDVVKRMGIFDRMLEKSSHEAGIDVVDKNNRPFAHFVADQSSGKGDSFSCDIEILRGDLAQILVDVTKDDVSYIFGDMVQSLDETEKDVNVNFANGTPTTAFDLVIAADGLGSKIRAMTFDKEDSQIKSLNSYVSYFAVQSNETDSSYAKCHWIKGGRFMVMRPDNLGRRLAFLGITCYDNADKRLAQLAAASKQGIQAQKGLVQDLFKDADWELSRIMKGLQDSDENEFYLQHIAQVKLKHWSKGRVGMVGDAAYAPSPFTGMGTSLSFIGAYLLAGEISKRPDNVPAALESYEKVLRPYVEGIQHLPPGVPYIFVPQSTLGVKVFETCAWAAGKLYETRIAVWFGKAIEYFQHGEEQFKLPDYEAFKPSEKMLQQAG</sequence>
<keyword evidence="6" id="KW-1185">Reference proteome</keyword>
<dbReference type="InterPro" id="IPR051704">
    <property type="entry name" value="FAD_aromatic-hydroxylase"/>
</dbReference>
<organism evidence="5 6">
    <name type="scientific">Ramalina farinacea</name>
    <dbReference type="NCBI Taxonomy" id="258253"/>
    <lineage>
        <taxon>Eukaryota</taxon>
        <taxon>Fungi</taxon>
        <taxon>Dikarya</taxon>
        <taxon>Ascomycota</taxon>
        <taxon>Pezizomycotina</taxon>
        <taxon>Lecanoromycetes</taxon>
        <taxon>OSLEUM clade</taxon>
        <taxon>Lecanoromycetidae</taxon>
        <taxon>Lecanorales</taxon>
        <taxon>Lecanorineae</taxon>
        <taxon>Ramalinaceae</taxon>
        <taxon>Ramalina</taxon>
    </lineage>
</organism>
<evidence type="ECO:0000313" key="6">
    <source>
        <dbReference type="Proteomes" id="UP001161017"/>
    </source>
</evidence>
<dbReference type="EMBL" id="JAPUFD010000027">
    <property type="protein sequence ID" value="MDI1493469.1"/>
    <property type="molecule type" value="Genomic_DNA"/>
</dbReference>
<feature type="domain" description="FAD-binding" evidence="4">
    <location>
        <begin position="5"/>
        <end position="351"/>
    </location>
</feature>
<accession>A0AA43TZG3</accession>
<gene>
    <name evidence="5" type="ORF">OHK93_005259</name>
</gene>
<dbReference type="Proteomes" id="UP001161017">
    <property type="component" value="Unassembled WGS sequence"/>
</dbReference>
<evidence type="ECO:0000256" key="2">
    <source>
        <dbReference type="ARBA" id="ARBA00022827"/>
    </source>
</evidence>
<dbReference type="Pfam" id="PF01494">
    <property type="entry name" value="FAD_binding_3"/>
    <property type="match status" value="1"/>
</dbReference>
<dbReference type="InterPro" id="IPR002938">
    <property type="entry name" value="FAD-bd"/>
</dbReference>
<protein>
    <recommendedName>
        <fullName evidence="4">FAD-binding domain-containing protein</fullName>
    </recommendedName>
</protein>
<evidence type="ECO:0000256" key="3">
    <source>
        <dbReference type="ARBA" id="ARBA00023002"/>
    </source>
</evidence>
<dbReference type="InterPro" id="IPR036188">
    <property type="entry name" value="FAD/NAD-bd_sf"/>
</dbReference>
<dbReference type="GO" id="GO:0071949">
    <property type="term" value="F:FAD binding"/>
    <property type="evidence" value="ECO:0007669"/>
    <property type="project" value="InterPro"/>
</dbReference>
<keyword evidence="2" id="KW-0274">FAD</keyword>
<dbReference type="GO" id="GO:0016491">
    <property type="term" value="F:oxidoreductase activity"/>
    <property type="evidence" value="ECO:0007669"/>
    <property type="project" value="UniProtKB-KW"/>
</dbReference>
<dbReference type="Gene3D" id="3.50.50.60">
    <property type="entry name" value="FAD/NAD(P)-binding domain"/>
    <property type="match status" value="1"/>
</dbReference>
<reference evidence="5" key="1">
    <citation type="journal article" date="2023" name="Genome Biol. Evol.">
        <title>First Whole Genome Sequence and Flow Cytometry Genome Size Data for the Lichen-Forming Fungus Ramalina farinacea (Ascomycota).</title>
        <authorList>
            <person name="Llewellyn T."/>
            <person name="Mian S."/>
            <person name="Hill R."/>
            <person name="Leitch I.J."/>
            <person name="Gaya E."/>
        </authorList>
    </citation>
    <scope>NUCLEOTIDE SEQUENCE</scope>
    <source>
        <strain evidence="5">LIQ254RAFAR</strain>
    </source>
</reference>
<dbReference type="AlphaFoldDB" id="A0AA43TZG3"/>
<dbReference type="PRINTS" id="PR00420">
    <property type="entry name" value="RNGMNOXGNASE"/>
</dbReference>
<name>A0AA43TZG3_9LECA</name>
<dbReference type="PANTHER" id="PTHR46865:SF2">
    <property type="entry name" value="MONOOXYGENASE"/>
    <property type="match status" value="1"/>
</dbReference>
<evidence type="ECO:0000313" key="5">
    <source>
        <dbReference type="EMBL" id="MDI1493469.1"/>
    </source>
</evidence>
<comment type="caution">
    <text evidence="5">The sequence shown here is derived from an EMBL/GenBank/DDBJ whole genome shotgun (WGS) entry which is preliminary data.</text>
</comment>